<feature type="region of interest" description="Disordered" evidence="1">
    <location>
        <begin position="60"/>
        <end position="90"/>
    </location>
</feature>
<proteinExistence type="predicted"/>
<gene>
    <name evidence="2" type="ORF">CK936_29455</name>
</gene>
<dbReference type="Proteomes" id="UP000218944">
    <property type="component" value="Unassembled WGS sequence"/>
</dbReference>
<protein>
    <submittedName>
        <fullName evidence="2">Uncharacterized protein</fullName>
    </submittedName>
</protein>
<accession>A0A2A2D1X6</accession>
<reference evidence="2 3" key="1">
    <citation type="submission" date="2017-08" db="EMBL/GenBank/DDBJ databases">
        <title>Genome sequence of Streptomyces albireticuli NRRL B-1670.</title>
        <authorList>
            <person name="Graham D.E."/>
            <person name="Mahan K.M."/>
            <person name="Klingeman D.M."/>
            <person name="Hettich R.L."/>
            <person name="Parry R.J."/>
            <person name="Spain J.C."/>
        </authorList>
    </citation>
    <scope>NUCLEOTIDE SEQUENCE [LARGE SCALE GENOMIC DNA]</scope>
    <source>
        <strain evidence="2 3">NRRL B-1670</strain>
    </source>
</reference>
<dbReference type="AlphaFoldDB" id="A0A2A2D1X6"/>
<comment type="caution">
    <text evidence="2">The sequence shown here is derived from an EMBL/GenBank/DDBJ whole genome shotgun (WGS) entry which is preliminary data.</text>
</comment>
<name>A0A2A2D1X6_9ACTN</name>
<evidence type="ECO:0000256" key="1">
    <source>
        <dbReference type="SAM" id="MobiDB-lite"/>
    </source>
</evidence>
<evidence type="ECO:0000313" key="3">
    <source>
        <dbReference type="Proteomes" id="UP000218944"/>
    </source>
</evidence>
<keyword evidence="3" id="KW-1185">Reference proteome</keyword>
<evidence type="ECO:0000313" key="2">
    <source>
        <dbReference type="EMBL" id="PAU45406.1"/>
    </source>
</evidence>
<sequence>MGRAATEGELGVYPRDELERARESGYAQGWQDAMRYVAEQGGADPQHTTLADVIALIDSPLPSPRASDLRAQEPLMPHRKRKPGGDQRSG</sequence>
<dbReference type="EMBL" id="NSJV01000562">
    <property type="protein sequence ID" value="PAU45406.1"/>
    <property type="molecule type" value="Genomic_DNA"/>
</dbReference>
<organism evidence="2 3">
    <name type="scientific">Streptomyces albireticuli</name>
    <dbReference type="NCBI Taxonomy" id="1940"/>
    <lineage>
        <taxon>Bacteria</taxon>
        <taxon>Bacillati</taxon>
        <taxon>Actinomycetota</taxon>
        <taxon>Actinomycetes</taxon>
        <taxon>Kitasatosporales</taxon>
        <taxon>Streptomycetaceae</taxon>
        <taxon>Streptomyces</taxon>
    </lineage>
</organism>